<dbReference type="GO" id="GO:0004497">
    <property type="term" value="F:monooxygenase activity"/>
    <property type="evidence" value="ECO:0007669"/>
    <property type="project" value="InterPro"/>
</dbReference>
<dbReference type="GO" id="GO:0020037">
    <property type="term" value="F:heme binding"/>
    <property type="evidence" value="ECO:0007669"/>
    <property type="project" value="InterPro"/>
</dbReference>
<sequence length="1115" mass="124710">MTDRIHMTISRNSATVLLRGTVCQSLVYQCPLHSFIEISPTAMSEPGLAYRAVDASLGALSHLATSIDNSLRPVSSNANVYNRDPDQEVNAATALIEGFRRQLRLGMPMTPDIGAVYSIVDAIQNTKALDDRKMLLEHALVFMSRLPRGSALAQKGQDAVISMLYKDLPHPPATYVGDAFRFRAADGGNNNLLIPDLGRAGAPYSRSVPQTHPLPPSELPDPELVFECLLKRDKVTPHPAGLSAMFFSFATLVIHTCFRTNHRDVTINETSSYVDLAPLYGNNQEEQDSVRRWDGTGRLKEDVFTENRLLFLPPAVCTLLVLFCRNHNFIARKLFLINEEGTFRDPETLKEEHKKQQDHVLFNTARLINVGFFVSVVLGDYLASILGIVREGSDWSLDPFQDIVQSERNHVPRGEGNSVSVEFNLLYHWHSTTSAIDEQWTEGVFRKIFGDKPFDKITPAEFGKASALIASAEPDKAKWEFGGMKRGPDGRFNDAELAQTIINATSHVASAFKARGTPPVLRVVEILGIMSSRKWGVCSLNEFRKFIGLKPYDSFADWNSDPEIATAAMRLYKHPDNIELYVGLQAEEAKPVVPGAGLCPGYTISRAILSDAITLTRGDRYLTTDWTTNNLTCWGFDDATRDTENPSFGGMLGKLLYRTLPGQFPENSIYLWFPLMTPEAMKTNFTKVGIAGDYDFSRPTGALPVQDVTSRAGVMDVIMETGCIHTPYGKKVREMFDKDPGFFLALNDEHDHTFKTIIYQNLIAPSGTYFQSYFYEVSKTLLQEMSYTLGSHQSKCLDIVDVFENVIMRFVSEEIGGLSLKSEANPRGLYFERELRDMIDDIYMHVFTDVDIQHIFRIAKNAKSFSRRLLIHINQTYISANGLGPITERIFGFFSGTGRPSFDFMRRLHKTGKPKEQLCRAVLAAIVASFEYVPALINVVNFYLDPANAEHKTQLVTLSNSKDPQANNVIAGYVREALRLDPLFTHARRVVVENTSVKGSTYKRGDSLFLSIADANLDPDTFPNPKSVDPRRPTDSYTLMGDGLHRCFSDEFVHSTMACAIRAVFQLKNLRRGPGKSGLLKRFTDSDGCTASSRYLNSKQIITPFPTSLTLQYDL</sequence>
<reference evidence="8 9" key="1">
    <citation type="submission" date="2014-11" db="EMBL/GenBank/DDBJ databases">
        <authorList>
            <person name="Wibberg Daniel"/>
        </authorList>
    </citation>
    <scope>NUCLEOTIDE SEQUENCE [LARGE SCALE GENOMIC DNA]</scope>
    <source>
        <strain evidence="8">Rhizoctonia solani AG1-IB 7/3/14</strain>
    </source>
</reference>
<evidence type="ECO:0000313" key="8">
    <source>
        <dbReference type="EMBL" id="CEL61618.1"/>
    </source>
</evidence>
<dbReference type="Gene3D" id="1.10.630.10">
    <property type="entry name" value="Cytochrome P450"/>
    <property type="match status" value="1"/>
</dbReference>
<dbReference type="EC" id="1.14.99.1" evidence="8"/>
<dbReference type="GO" id="GO:0005506">
    <property type="term" value="F:iron ion binding"/>
    <property type="evidence" value="ECO:0007669"/>
    <property type="project" value="InterPro"/>
</dbReference>
<keyword evidence="4" id="KW-0223">Dioxygenase</keyword>
<proteinExistence type="predicted"/>
<evidence type="ECO:0000256" key="4">
    <source>
        <dbReference type="ARBA" id="ARBA00022964"/>
    </source>
</evidence>
<feature type="binding site" description="axial binding residue" evidence="7">
    <location>
        <position position="430"/>
    </location>
    <ligand>
        <name>heme b</name>
        <dbReference type="ChEBI" id="CHEBI:60344"/>
    </ligand>
    <ligandPart>
        <name>Fe</name>
        <dbReference type="ChEBI" id="CHEBI:18248"/>
    </ligandPart>
</feature>
<dbReference type="GO" id="GO:0006979">
    <property type="term" value="P:response to oxidative stress"/>
    <property type="evidence" value="ECO:0007669"/>
    <property type="project" value="InterPro"/>
</dbReference>
<dbReference type="GO" id="GO:0004666">
    <property type="term" value="F:prostaglandin-endoperoxide synthase activity"/>
    <property type="evidence" value="ECO:0007669"/>
    <property type="project" value="UniProtKB-EC"/>
</dbReference>
<keyword evidence="5 8" id="KW-0560">Oxidoreductase</keyword>
<gene>
    <name evidence="8" type="ORF">RSOLAG1IB_04368</name>
</gene>
<protein>
    <submittedName>
        <fullName evidence="8">Fatty acid oxygenase PpoA, putative</fullName>
        <ecNumber evidence="8">1.14.99.1</ecNumber>
    </submittedName>
</protein>
<dbReference type="InterPro" id="IPR010255">
    <property type="entry name" value="Haem_peroxidase_sf"/>
</dbReference>
<dbReference type="Pfam" id="PF00067">
    <property type="entry name" value="p450"/>
    <property type="match status" value="1"/>
</dbReference>
<dbReference type="PROSITE" id="PS50292">
    <property type="entry name" value="PEROXIDASE_3"/>
    <property type="match status" value="1"/>
</dbReference>
<keyword evidence="2 7" id="KW-0349">Heme</keyword>
<dbReference type="GO" id="GO:0051213">
    <property type="term" value="F:dioxygenase activity"/>
    <property type="evidence" value="ECO:0007669"/>
    <property type="project" value="UniProtKB-KW"/>
</dbReference>
<evidence type="ECO:0000256" key="6">
    <source>
        <dbReference type="ARBA" id="ARBA00023004"/>
    </source>
</evidence>
<dbReference type="SUPFAM" id="SSF48113">
    <property type="entry name" value="Heme-dependent peroxidases"/>
    <property type="match status" value="1"/>
</dbReference>
<dbReference type="GO" id="GO:0004601">
    <property type="term" value="F:peroxidase activity"/>
    <property type="evidence" value="ECO:0007669"/>
    <property type="project" value="InterPro"/>
</dbReference>
<keyword evidence="9" id="KW-1185">Reference proteome</keyword>
<dbReference type="OrthoDB" id="823504at2759"/>
<comment type="subunit">
    <text evidence="1">Homotetramer.</text>
</comment>
<dbReference type="PRINTS" id="PR00457">
    <property type="entry name" value="ANPEROXIDASE"/>
</dbReference>
<dbReference type="CDD" id="cd09817">
    <property type="entry name" value="linoleate_diol_synthase_like"/>
    <property type="match status" value="1"/>
</dbReference>
<dbReference type="SUPFAM" id="SSF48264">
    <property type="entry name" value="Cytochrome P450"/>
    <property type="match status" value="1"/>
</dbReference>
<dbReference type="InterPro" id="IPR034812">
    <property type="entry name" value="Ppo-like_N"/>
</dbReference>
<dbReference type="AlphaFoldDB" id="A0A0B7FZE7"/>
<keyword evidence="3 7" id="KW-0479">Metal-binding</keyword>
<evidence type="ECO:0000256" key="2">
    <source>
        <dbReference type="ARBA" id="ARBA00022617"/>
    </source>
</evidence>
<dbReference type="STRING" id="1108050.A0A0B7FZE7"/>
<keyword evidence="6 7" id="KW-0408">Iron</keyword>
<dbReference type="InterPro" id="IPR037120">
    <property type="entry name" value="Haem_peroxidase_sf_animal"/>
</dbReference>
<organism evidence="8 9">
    <name type="scientific">Thanatephorus cucumeris (strain AG1-IB / isolate 7/3/14)</name>
    <name type="common">Lettuce bottom rot fungus</name>
    <name type="synonym">Rhizoctonia solani</name>
    <dbReference type="NCBI Taxonomy" id="1108050"/>
    <lineage>
        <taxon>Eukaryota</taxon>
        <taxon>Fungi</taxon>
        <taxon>Dikarya</taxon>
        <taxon>Basidiomycota</taxon>
        <taxon>Agaricomycotina</taxon>
        <taxon>Agaricomycetes</taxon>
        <taxon>Cantharellales</taxon>
        <taxon>Ceratobasidiaceae</taxon>
        <taxon>Rhizoctonia</taxon>
        <taxon>Rhizoctonia solani AG-1</taxon>
    </lineage>
</organism>
<dbReference type="PANTHER" id="PTHR11903">
    <property type="entry name" value="PROSTAGLANDIN G/H SYNTHASE"/>
    <property type="match status" value="1"/>
</dbReference>
<dbReference type="EMBL" id="LN679105">
    <property type="protein sequence ID" value="CEL61618.1"/>
    <property type="molecule type" value="Genomic_DNA"/>
</dbReference>
<dbReference type="PANTHER" id="PTHR11903:SF37">
    <property type="entry name" value="PSI-PRODUCING OXYGENASE A"/>
    <property type="match status" value="1"/>
</dbReference>
<evidence type="ECO:0000256" key="5">
    <source>
        <dbReference type="ARBA" id="ARBA00023002"/>
    </source>
</evidence>
<accession>A0A0B7FZE7</accession>
<evidence type="ECO:0000256" key="7">
    <source>
        <dbReference type="PIRSR" id="PIRSR619791-2"/>
    </source>
</evidence>
<dbReference type="Proteomes" id="UP000059188">
    <property type="component" value="Unassembled WGS sequence"/>
</dbReference>
<dbReference type="InterPro" id="IPR001128">
    <property type="entry name" value="Cyt_P450"/>
</dbReference>
<dbReference type="InterPro" id="IPR050783">
    <property type="entry name" value="Oxylipin_biosynth_metab"/>
</dbReference>
<evidence type="ECO:0000256" key="3">
    <source>
        <dbReference type="ARBA" id="ARBA00022723"/>
    </source>
</evidence>
<name>A0A0B7FZE7_THACB</name>
<dbReference type="InterPro" id="IPR019791">
    <property type="entry name" value="Haem_peroxidase_animal"/>
</dbReference>
<evidence type="ECO:0000313" key="9">
    <source>
        <dbReference type="Proteomes" id="UP000059188"/>
    </source>
</evidence>
<dbReference type="Gene3D" id="1.10.640.10">
    <property type="entry name" value="Haem peroxidase domain superfamily, animal type"/>
    <property type="match status" value="1"/>
</dbReference>
<dbReference type="InterPro" id="IPR036396">
    <property type="entry name" value="Cyt_P450_sf"/>
</dbReference>
<evidence type="ECO:0000256" key="1">
    <source>
        <dbReference type="ARBA" id="ARBA00011881"/>
    </source>
</evidence>
<dbReference type="Pfam" id="PF03098">
    <property type="entry name" value="An_peroxidase"/>
    <property type="match status" value="1"/>
</dbReference>
<dbReference type="GO" id="GO:0006631">
    <property type="term" value="P:fatty acid metabolic process"/>
    <property type="evidence" value="ECO:0007669"/>
    <property type="project" value="UniProtKB-ARBA"/>
</dbReference>